<dbReference type="OrthoDB" id="3271139at2759"/>
<proteinExistence type="predicted"/>
<dbReference type="AlphaFoldDB" id="A0A5C3L931"/>
<evidence type="ECO:0000256" key="1">
    <source>
        <dbReference type="SAM" id="MobiDB-lite"/>
    </source>
</evidence>
<name>A0A5C3L931_COPMA</name>
<gene>
    <name evidence="3" type="ORF">FA15DRAFT_744704</name>
</gene>
<dbReference type="InterPro" id="IPR040976">
    <property type="entry name" value="Pkinase_fungal"/>
</dbReference>
<evidence type="ECO:0000259" key="2">
    <source>
        <dbReference type="Pfam" id="PF17667"/>
    </source>
</evidence>
<dbReference type="Gene3D" id="1.10.510.10">
    <property type="entry name" value="Transferase(Phosphotransferase) domain 1"/>
    <property type="match status" value="1"/>
</dbReference>
<feature type="compositionally biased region" description="Polar residues" evidence="1">
    <location>
        <begin position="16"/>
        <end position="37"/>
    </location>
</feature>
<reference evidence="3 4" key="1">
    <citation type="journal article" date="2019" name="Nat. Ecol. Evol.">
        <title>Megaphylogeny resolves global patterns of mushroom evolution.</title>
        <authorList>
            <person name="Varga T."/>
            <person name="Krizsan K."/>
            <person name="Foldi C."/>
            <person name="Dima B."/>
            <person name="Sanchez-Garcia M."/>
            <person name="Sanchez-Ramirez S."/>
            <person name="Szollosi G.J."/>
            <person name="Szarkandi J.G."/>
            <person name="Papp V."/>
            <person name="Albert L."/>
            <person name="Andreopoulos W."/>
            <person name="Angelini C."/>
            <person name="Antonin V."/>
            <person name="Barry K.W."/>
            <person name="Bougher N.L."/>
            <person name="Buchanan P."/>
            <person name="Buyck B."/>
            <person name="Bense V."/>
            <person name="Catcheside P."/>
            <person name="Chovatia M."/>
            <person name="Cooper J."/>
            <person name="Damon W."/>
            <person name="Desjardin D."/>
            <person name="Finy P."/>
            <person name="Geml J."/>
            <person name="Haridas S."/>
            <person name="Hughes K."/>
            <person name="Justo A."/>
            <person name="Karasinski D."/>
            <person name="Kautmanova I."/>
            <person name="Kiss B."/>
            <person name="Kocsube S."/>
            <person name="Kotiranta H."/>
            <person name="LaButti K.M."/>
            <person name="Lechner B.E."/>
            <person name="Liimatainen K."/>
            <person name="Lipzen A."/>
            <person name="Lukacs Z."/>
            <person name="Mihaltcheva S."/>
            <person name="Morgado L.N."/>
            <person name="Niskanen T."/>
            <person name="Noordeloos M.E."/>
            <person name="Ohm R.A."/>
            <person name="Ortiz-Santana B."/>
            <person name="Ovrebo C."/>
            <person name="Racz N."/>
            <person name="Riley R."/>
            <person name="Savchenko A."/>
            <person name="Shiryaev A."/>
            <person name="Soop K."/>
            <person name="Spirin V."/>
            <person name="Szebenyi C."/>
            <person name="Tomsovsky M."/>
            <person name="Tulloss R.E."/>
            <person name="Uehling J."/>
            <person name="Grigoriev I.V."/>
            <person name="Vagvolgyi C."/>
            <person name="Papp T."/>
            <person name="Martin F.M."/>
            <person name="Miettinen O."/>
            <person name="Hibbett D.S."/>
            <person name="Nagy L.G."/>
        </authorList>
    </citation>
    <scope>NUCLEOTIDE SEQUENCE [LARGE SCALE GENOMIC DNA]</scope>
    <source>
        <strain evidence="3 4">CBS 121175</strain>
    </source>
</reference>
<dbReference type="Pfam" id="PF17667">
    <property type="entry name" value="Pkinase_fungal"/>
    <property type="match status" value="1"/>
</dbReference>
<dbReference type="PROSITE" id="PS00109">
    <property type="entry name" value="PROTEIN_KINASE_TYR"/>
    <property type="match status" value="1"/>
</dbReference>
<evidence type="ECO:0000313" key="3">
    <source>
        <dbReference type="EMBL" id="TFK28993.1"/>
    </source>
</evidence>
<dbReference type="InterPro" id="IPR011009">
    <property type="entry name" value="Kinase-like_dom_sf"/>
</dbReference>
<organism evidence="3 4">
    <name type="scientific">Coprinopsis marcescibilis</name>
    <name type="common">Agaric fungus</name>
    <name type="synonym">Psathyrella marcescibilis</name>
    <dbReference type="NCBI Taxonomy" id="230819"/>
    <lineage>
        <taxon>Eukaryota</taxon>
        <taxon>Fungi</taxon>
        <taxon>Dikarya</taxon>
        <taxon>Basidiomycota</taxon>
        <taxon>Agaricomycotina</taxon>
        <taxon>Agaricomycetes</taxon>
        <taxon>Agaricomycetidae</taxon>
        <taxon>Agaricales</taxon>
        <taxon>Agaricineae</taxon>
        <taxon>Psathyrellaceae</taxon>
        <taxon>Coprinopsis</taxon>
    </lineage>
</organism>
<dbReference type="PANTHER" id="PTHR38248:SF2">
    <property type="entry name" value="FUNK1 11"/>
    <property type="match status" value="1"/>
</dbReference>
<feature type="domain" description="Fungal-type protein kinase" evidence="2">
    <location>
        <begin position="196"/>
        <end position="653"/>
    </location>
</feature>
<feature type="compositionally biased region" description="Acidic residues" evidence="1">
    <location>
        <begin position="815"/>
        <end position="825"/>
    </location>
</feature>
<feature type="region of interest" description="Disordered" evidence="1">
    <location>
        <begin position="1"/>
        <end position="37"/>
    </location>
</feature>
<dbReference type="InterPro" id="IPR008266">
    <property type="entry name" value="Tyr_kinase_AS"/>
</dbReference>
<dbReference type="Proteomes" id="UP000307440">
    <property type="component" value="Unassembled WGS sequence"/>
</dbReference>
<protein>
    <recommendedName>
        <fullName evidence="2">Fungal-type protein kinase domain-containing protein</fullName>
    </recommendedName>
</protein>
<dbReference type="PANTHER" id="PTHR38248">
    <property type="entry name" value="FUNK1 6"/>
    <property type="match status" value="1"/>
</dbReference>
<evidence type="ECO:0000313" key="4">
    <source>
        <dbReference type="Proteomes" id="UP000307440"/>
    </source>
</evidence>
<accession>A0A5C3L931</accession>
<sequence length="825" mass="95038">MSNSQPQARTPERKVFQSNGQTPRKTQPLSQRITAHTTPLENQRDLRMANVRGHTFSCPLDDWFSAFLEDKDNGIWSARMSSDVRKQLDQKVFNRNGWVALAAKFAKKPVPKEDAVYSTLKPIYKAIIEKAKELHGGELVATALFRTTPNEVPELDVLGTKTRPDGQSTLVVPPADNTSVGGDDLFSGSDSSEKLQTSKQASLCAGIYEFKKSEADRPKNNQQMVHGASQLFYNDPRRRFTYGMTIEKTSTRLWYFNHTFICISNEFDCNKNPEAFIRFFLYMTFASETQLGFDPTVKRCEENGKVYFRYKVEDKFYRTIGNPIAEESAWLMNSRAVRVWTVRSVDKDCRFLEDDKEEHVLKDVRLYDDIMSEKDNQERILEAAKVLDETSPVASGKQSRNSQLRELFLTILHDWRVQVDKDNKQVEDITSPRPDSARHIFLETLVSVVQPKASAGIRVSEQQAPHPETEILANNINPELEHHRRIHRRVVFQEKCKTFCQIDSFTLALRSLYTYVLGLNIFRQIGFLHRDISTGNCLVYVREGRKPIPKISDLEYCKLYEEISEHDPVTGTPEFMATEVRKKALLFVPAPTKLRGSGKRKNARRDLDDLDKIPEQPIIPLNTGGQEDTDEVPLFHAHYYHDLEGIIWLFVWFFLSFIPQSFSEKPSMKQVSDWRCCFSGLFEGDSTDERRKLFDSVGTLKKKIKEWGWHQNLRPLFKVLGLIPELKSLYSELEGTLQDKVHGAPDCHRWSNDKFNDDIYDEFTERLFDALVAVNGIDSNVRSIWDHPDVRRHPLQLKPHNEASVGIKRSANNNDSEDAGEEQRR</sequence>
<feature type="region of interest" description="Disordered" evidence="1">
    <location>
        <begin position="795"/>
        <end position="825"/>
    </location>
</feature>
<dbReference type="GO" id="GO:0004672">
    <property type="term" value="F:protein kinase activity"/>
    <property type="evidence" value="ECO:0007669"/>
    <property type="project" value="InterPro"/>
</dbReference>
<dbReference type="STRING" id="230819.A0A5C3L931"/>
<keyword evidence="4" id="KW-1185">Reference proteome</keyword>
<dbReference type="EMBL" id="ML210152">
    <property type="protein sequence ID" value="TFK28993.1"/>
    <property type="molecule type" value="Genomic_DNA"/>
</dbReference>
<dbReference type="SUPFAM" id="SSF56112">
    <property type="entry name" value="Protein kinase-like (PK-like)"/>
    <property type="match status" value="1"/>
</dbReference>